<feature type="domain" description="MacB-like periplasmic core" evidence="9">
    <location>
        <begin position="34"/>
        <end position="217"/>
    </location>
</feature>
<sequence>MSEYPPPHTSRLRGIDLLRLGWRGVRAHPARATLSALGIAIGIAAMISVIGISLSSQAKVQEQLAALGTNMLTVSPGESFSGDKTSLPADSAERLRRIDGVEQVSWIAELEGAQAYRNTHIDPGQTNGLTVAAADEQLLSVTSTQLQNGAWFNRATGRYPTTVLGATAAKRLGIATPGSHVTINGTDYAVLGILKPSALAPELNTSVLVGGAHAQKQLEFSGSPTTLFERSAEDSVSQVRDLIPSTLNAQRPNEVSVSRPSDTLAAQNAIDTAFTGLLVGVGSIALLVGGIGVANIMIITVMERRREIGLRRALGATRAHIRKQFMIESVLLATYGGFAGIVLGAVCTVTVSLINGWTPTIPLIVPLLGITITIIVGAVAGVLPAMRAANISPTAALST</sequence>
<feature type="transmembrane region" description="Helical" evidence="7">
    <location>
        <begin position="330"/>
        <end position="354"/>
    </location>
</feature>
<dbReference type="RefSeq" id="WP_165884215.1">
    <property type="nucleotide sequence ID" value="NZ_CP035810.1"/>
</dbReference>
<dbReference type="AlphaFoldDB" id="A0A6G8KYY4"/>
<proteinExistence type="inferred from homology"/>
<dbReference type="GO" id="GO:0022857">
    <property type="term" value="F:transmembrane transporter activity"/>
    <property type="evidence" value="ECO:0007669"/>
    <property type="project" value="TreeGrafter"/>
</dbReference>
<name>A0A6G8KYY4_9MICO</name>
<dbReference type="GO" id="GO:0005886">
    <property type="term" value="C:plasma membrane"/>
    <property type="evidence" value="ECO:0007669"/>
    <property type="project" value="UniProtKB-SubCell"/>
</dbReference>
<gene>
    <name evidence="10" type="ORF">EW640_11530</name>
</gene>
<evidence type="ECO:0000256" key="2">
    <source>
        <dbReference type="ARBA" id="ARBA00022475"/>
    </source>
</evidence>
<dbReference type="Proteomes" id="UP000501518">
    <property type="component" value="Chromosome"/>
</dbReference>
<dbReference type="PANTHER" id="PTHR30572:SF4">
    <property type="entry name" value="ABC TRANSPORTER PERMEASE YTRF"/>
    <property type="match status" value="1"/>
</dbReference>
<evidence type="ECO:0000259" key="8">
    <source>
        <dbReference type="Pfam" id="PF02687"/>
    </source>
</evidence>
<keyword evidence="2" id="KW-1003">Cell membrane</keyword>
<organism evidence="10 11">
    <name type="scientific">Brevibacterium luteolum</name>
    <dbReference type="NCBI Taxonomy" id="199591"/>
    <lineage>
        <taxon>Bacteria</taxon>
        <taxon>Bacillati</taxon>
        <taxon>Actinomycetota</taxon>
        <taxon>Actinomycetes</taxon>
        <taxon>Micrococcales</taxon>
        <taxon>Brevibacteriaceae</taxon>
        <taxon>Brevibacterium</taxon>
    </lineage>
</organism>
<evidence type="ECO:0000256" key="3">
    <source>
        <dbReference type="ARBA" id="ARBA00022692"/>
    </source>
</evidence>
<feature type="transmembrane region" description="Helical" evidence="7">
    <location>
        <begin position="32"/>
        <end position="54"/>
    </location>
</feature>
<protein>
    <submittedName>
        <fullName evidence="10">ABC transporter permease</fullName>
    </submittedName>
</protein>
<keyword evidence="4 7" id="KW-1133">Transmembrane helix</keyword>
<comment type="similarity">
    <text evidence="6">Belongs to the ABC-4 integral membrane protein family.</text>
</comment>
<keyword evidence="3 7" id="KW-0812">Transmembrane</keyword>
<feature type="transmembrane region" description="Helical" evidence="7">
    <location>
        <begin position="360"/>
        <end position="383"/>
    </location>
</feature>
<dbReference type="InterPro" id="IPR025857">
    <property type="entry name" value="MacB_PCD"/>
</dbReference>
<evidence type="ECO:0000313" key="11">
    <source>
        <dbReference type="Proteomes" id="UP000501518"/>
    </source>
</evidence>
<feature type="transmembrane region" description="Helical" evidence="7">
    <location>
        <begin position="277"/>
        <end position="302"/>
    </location>
</feature>
<evidence type="ECO:0000313" key="10">
    <source>
        <dbReference type="EMBL" id="QIN29833.1"/>
    </source>
</evidence>
<dbReference type="Pfam" id="PF12704">
    <property type="entry name" value="MacB_PCD"/>
    <property type="match status" value="1"/>
</dbReference>
<evidence type="ECO:0000256" key="1">
    <source>
        <dbReference type="ARBA" id="ARBA00004651"/>
    </source>
</evidence>
<feature type="domain" description="ABC3 transporter permease C-terminal" evidence="8">
    <location>
        <begin position="282"/>
        <end position="393"/>
    </location>
</feature>
<dbReference type="InterPro" id="IPR050250">
    <property type="entry name" value="Macrolide_Exporter_MacB"/>
</dbReference>
<dbReference type="PANTHER" id="PTHR30572">
    <property type="entry name" value="MEMBRANE COMPONENT OF TRANSPORTER-RELATED"/>
    <property type="match status" value="1"/>
</dbReference>
<dbReference type="EMBL" id="CP035810">
    <property type="protein sequence ID" value="QIN29833.1"/>
    <property type="molecule type" value="Genomic_DNA"/>
</dbReference>
<evidence type="ECO:0000256" key="5">
    <source>
        <dbReference type="ARBA" id="ARBA00023136"/>
    </source>
</evidence>
<dbReference type="InterPro" id="IPR003838">
    <property type="entry name" value="ABC3_permease_C"/>
</dbReference>
<dbReference type="Pfam" id="PF02687">
    <property type="entry name" value="FtsX"/>
    <property type="match status" value="1"/>
</dbReference>
<comment type="subcellular location">
    <subcellularLocation>
        <location evidence="1">Cell membrane</location>
        <topology evidence="1">Multi-pass membrane protein</topology>
    </subcellularLocation>
</comment>
<keyword evidence="5 7" id="KW-0472">Membrane</keyword>
<evidence type="ECO:0000256" key="6">
    <source>
        <dbReference type="ARBA" id="ARBA00038076"/>
    </source>
</evidence>
<evidence type="ECO:0000259" key="9">
    <source>
        <dbReference type="Pfam" id="PF12704"/>
    </source>
</evidence>
<evidence type="ECO:0000256" key="7">
    <source>
        <dbReference type="SAM" id="Phobius"/>
    </source>
</evidence>
<reference evidence="10 11" key="1">
    <citation type="submission" date="2019-02" db="EMBL/GenBank/DDBJ databases">
        <title>Complete Genome Sequence and Methylome Analysis of Brevibacterium luteolum NEB1784.</title>
        <authorList>
            <person name="Fomenkov A."/>
            <person name="Roberts R.J."/>
        </authorList>
    </citation>
    <scope>NUCLEOTIDE SEQUENCE [LARGE SCALE GENOMIC DNA]</scope>
    <source>
        <strain evidence="10 11">NEB1784</strain>
    </source>
</reference>
<accession>A0A6G8KYY4</accession>
<dbReference type="KEGG" id="blut:EW640_11530"/>
<evidence type="ECO:0000256" key="4">
    <source>
        <dbReference type="ARBA" id="ARBA00022989"/>
    </source>
</evidence>